<accession>A0A2M7Z699</accession>
<proteinExistence type="predicted"/>
<dbReference type="EMBL" id="PFVJ01000063">
    <property type="protein sequence ID" value="PJA89673.1"/>
    <property type="molecule type" value="Genomic_DNA"/>
</dbReference>
<sequence>MSAPIQTLINFLNNSSTTSSPDLLGPNIPHVLLVLRVTKSKLIPKKIPRGIRKIYTTKTNGREFIKPGKIGCANIDAQPILEGLGMSGYKLIGACWEERKDLGGKLYYLIKFTFVLPNHEGVEENSTLKREVEKMIVSALWRVRAFINPFYEENQIIEGRRSISINLDGRKPLRHEEHKKGKDNFVVGEPVMVQLKDEYGELLEDKIPVSPARKLVIVNNKIQIVPV</sequence>
<name>A0A2M7Z699_9BACT</name>
<reference evidence="2" key="1">
    <citation type="submission" date="2017-09" db="EMBL/GenBank/DDBJ databases">
        <title>Depth-based differentiation of microbial function through sediment-hosted aquifers and enrichment of novel symbionts in the deep terrestrial subsurface.</title>
        <authorList>
            <person name="Probst A.J."/>
            <person name="Ladd B."/>
            <person name="Jarett J.K."/>
            <person name="Geller-Mcgrath D.E."/>
            <person name="Sieber C.M.K."/>
            <person name="Emerson J.B."/>
            <person name="Anantharaman K."/>
            <person name="Thomas B.C."/>
            <person name="Malmstrom R."/>
            <person name="Stieglmeier M."/>
            <person name="Klingl A."/>
            <person name="Woyke T."/>
            <person name="Ryan C.M."/>
            <person name="Banfield J.F."/>
        </authorList>
    </citation>
    <scope>NUCLEOTIDE SEQUENCE [LARGE SCALE GENOMIC DNA]</scope>
</reference>
<protein>
    <submittedName>
        <fullName evidence="1">Uncharacterized protein</fullName>
    </submittedName>
</protein>
<organism evidence="1 2">
    <name type="scientific">Candidatus Magasanikbacteria bacterium CG_4_9_14_3_um_filter_32_9</name>
    <dbReference type="NCBI Taxonomy" id="1974644"/>
    <lineage>
        <taxon>Bacteria</taxon>
        <taxon>Candidatus Magasanikiibacteriota</taxon>
    </lineage>
</organism>
<evidence type="ECO:0000313" key="1">
    <source>
        <dbReference type="EMBL" id="PJA89673.1"/>
    </source>
</evidence>
<dbReference type="AlphaFoldDB" id="A0A2M7Z699"/>
<comment type="caution">
    <text evidence="1">The sequence shown here is derived from an EMBL/GenBank/DDBJ whole genome shotgun (WGS) entry which is preliminary data.</text>
</comment>
<gene>
    <name evidence="1" type="ORF">CO137_03055</name>
</gene>
<evidence type="ECO:0000313" key="2">
    <source>
        <dbReference type="Proteomes" id="UP000230843"/>
    </source>
</evidence>
<dbReference type="Proteomes" id="UP000230843">
    <property type="component" value="Unassembled WGS sequence"/>
</dbReference>